<dbReference type="Proteomes" id="UP000198372">
    <property type="component" value="Unassembled WGS sequence"/>
</dbReference>
<feature type="region of interest" description="Disordered" evidence="1">
    <location>
        <begin position="625"/>
        <end position="658"/>
    </location>
</feature>
<feature type="region of interest" description="Disordered" evidence="1">
    <location>
        <begin position="169"/>
        <end position="196"/>
    </location>
</feature>
<reference evidence="3" key="1">
    <citation type="submission" date="2016-09" db="EMBL/GenBank/DDBJ databases">
        <authorList>
            <person name="Jeantristanb JTB J.-T."/>
            <person name="Ricardo R."/>
        </authorList>
    </citation>
    <scope>NUCLEOTIDE SEQUENCE [LARGE SCALE GENOMIC DNA]</scope>
</reference>
<feature type="compositionally biased region" description="Polar residues" evidence="1">
    <location>
        <begin position="363"/>
        <end position="372"/>
    </location>
</feature>
<feature type="region of interest" description="Disordered" evidence="1">
    <location>
        <begin position="14"/>
        <end position="50"/>
    </location>
</feature>
<evidence type="ECO:0000256" key="1">
    <source>
        <dbReference type="SAM" id="MobiDB-lite"/>
    </source>
</evidence>
<organism evidence="2 3">
    <name type="scientific">Microbotryum intermedium</name>
    <dbReference type="NCBI Taxonomy" id="269621"/>
    <lineage>
        <taxon>Eukaryota</taxon>
        <taxon>Fungi</taxon>
        <taxon>Dikarya</taxon>
        <taxon>Basidiomycota</taxon>
        <taxon>Pucciniomycotina</taxon>
        <taxon>Microbotryomycetes</taxon>
        <taxon>Microbotryales</taxon>
        <taxon>Microbotryaceae</taxon>
        <taxon>Microbotryum</taxon>
    </lineage>
</organism>
<dbReference type="AlphaFoldDB" id="A0A238FLB4"/>
<protein>
    <submittedName>
        <fullName evidence="2">BQ2448_4201 protein</fullName>
    </submittedName>
</protein>
<feature type="compositionally biased region" description="Low complexity" evidence="1">
    <location>
        <begin position="551"/>
        <end position="567"/>
    </location>
</feature>
<feature type="compositionally biased region" description="Basic and acidic residues" evidence="1">
    <location>
        <begin position="351"/>
        <end position="360"/>
    </location>
</feature>
<feature type="compositionally biased region" description="Pro residues" evidence="1">
    <location>
        <begin position="38"/>
        <end position="48"/>
    </location>
</feature>
<keyword evidence="3" id="KW-1185">Reference proteome</keyword>
<evidence type="ECO:0000313" key="2">
    <source>
        <dbReference type="EMBL" id="SCV72664.1"/>
    </source>
</evidence>
<evidence type="ECO:0000313" key="3">
    <source>
        <dbReference type="Proteomes" id="UP000198372"/>
    </source>
</evidence>
<proteinExistence type="predicted"/>
<sequence>MVSFIIGDELCPSVDLRHPSANSEPSLHTERQLQSPASPRPAPRPRPTMPTVSAFASALFDESASAHLGEDVDAPGFSFTSPPTGAASHVSEQSHAFVPEAAWTASTEPSPSRWPGPRLRTLESTSLRPLHLDARPLRSLSSQVAHPPEAVGSIEARVARSSSTYQLGGTIVDTTNHPSASGSNVFTHEEPTASPTSVTLLRRAHTPGIPMATILTGNEPLFNLGNSSASSSTHYDSTELLTSTVTPWREFSAFRSSVYGAREAVEPLATIGGPNPSDLFVAGPAGQNETRTSAIDTSRLSDTQRVLRGAQQALRTAVAFAERLEQVTQSISSAISDHQASVGGSEAPTTRADRWPRARLSDGASTATTDARSSGMPPPAMLSLQRSIVQLRAASLRIDILLQEFPDFVGATAQDEPSPSASAGTEVSPEEHRARFYHYNTAPSTSLPSISGSIHTGNPSSSTNSASDNIEGRLELARSRLRHAQMTLDSMSRVRDRQDRYVQQHTQPGTAFGDAPTLMPAPAPQEAPQWEEARRARPEWQFLQMTPTLAQEQTATTTATATTATTPVPAPAPAPATMNPSLFARWRMSSQRSPTMRGAQSSSTVRSTRRAFPIKLDRDGVEIQDEMSGDEQSDQDEDAGPTYFIGGSFGLRDESRPQLRRMWSRELCGR</sequence>
<dbReference type="EMBL" id="FMSP01000009">
    <property type="protein sequence ID" value="SCV72664.1"/>
    <property type="molecule type" value="Genomic_DNA"/>
</dbReference>
<feature type="region of interest" description="Disordered" evidence="1">
    <location>
        <begin position="445"/>
        <end position="468"/>
    </location>
</feature>
<gene>
    <name evidence="2" type="ORF">BQ2448_4201</name>
</gene>
<feature type="region of interest" description="Disordered" evidence="1">
    <location>
        <begin position="411"/>
        <end position="431"/>
    </location>
</feature>
<feature type="region of interest" description="Disordered" evidence="1">
    <location>
        <begin position="338"/>
        <end position="378"/>
    </location>
</feature>
<feature type="region of interest" description="Disordered" evidence="1">
    <location>
        <begin position="74"/>
        <end position="93"/>
    </location>
</feature>
<accession>A0A238FLB4</accession>
<feature type="compositionally biased region" description="Polar residues" evidence="1">
    <location>
        <begin position="415"/>
        <end position="425"/>
    </location>
</feature>
<name>A0A238FLB4_9BASI</name>
<feature type="compositionally biased region" description="Polar residues" evidence="1">
    <location>
        <begin position="169"/>
        <end position="186"/>
    </location>
</feature>
<feature type="region of interest" description="Disordered" evidence="1">
    <location>
        <begin position="551"/>
        <end position="575"/>
    </location>
</feature>
<dbReference type="OrthoDB" id="2536653at2759"/>
<feature type="compositionally biased region" description="Acidic residues" evidence="1">
    <location>
        <begin position="625"/>
        <end position="639"/>
    </location>
</feature>
<feature type="region of interest" description="Disordered" evidence="1">
    <location>
        <begin position="507"/>
        <end position="533"/>
    </location>
</feature>